<dbReference type="PRINTS" id="PR00722">
    <property type="entry name" value="CHYMOTRYPSIN"/>
</dbReference>
<dbReference type="GeneTree" id="ENSGT01050000244971"/>
<protein>
    <recommendedName>
        <fullName evidence="7">trypsin</fullName>
        <ecNumber evidence="7">3.4.21.4</ecNumber>
    </recommendedName>
</protein>
<reference evidence="11" key="1">
    <citation type="submission" date="2014-08" db="EMBL/GenBank/DDBJ databases">
        <authorList>
            <person name="Senf B."/>
            <person name="Petzold A."/>
            <person name="Downie B.R."/>
            <person name="Koch P."/>
            <person name="Platzer M."/>
        </authorList>
    </citation>
    <scope>NUCLEOTIDE SEQUENCE [LARGE SCALE GENOMIC DNA]</scope>
    <source>
        <strain evidence="11">GRZ</strain>
    </source>
</reference>
<comment type="subcellular location">
    <subcellularLocation>
        <location evidence="1">Secreted</location>
        <location evidence="1">Extracellular space</location>
    </subcellularLocation>
</comment>
<dbReference type="PROSITE" id="PS50240">
    <property type="entry name" value="TRYPSIN_DOM"/>
    <property type="match status" value="1"/>
</dbReference>
<proteinExistence type="predicted"/>
<reference evidence="11" key="3">
    <citation type="submission" date="2025-09" db="UniProtKB">
        <authorList>
            <consortium name="Ensembl"/>
        </authorList>
    </citation>
    <scope>IDENTIFICATION</scope>
</reference>
<keyword evidence="4 8" id="KW-0720">Serine protease</keyword>
<feature type="signal peptide" evidence="9">
    <location>
        <begin position="1"/>
        <end position="20"/>
    </location>
</feature>
<dbReference type="CDD" id="cd00190">
    <property type="entry name" value="Tryp_SPc"/>
    <property type="match status" value="1"/>
</dbReference>
<dbReference type="Proteomes" id="UP000694548">
    <property type="component" value="Chromosome sgr10"/>
</dbReference>
<dbReference type="PANTHER" id="PTHR24264">
    <property type="entry name" value="TRYPSIN-RELATED"/>
    <property type="match status" value="1"/>
</dbReference>
<dbReference type="InterPro" id="IPR009003">
    <property type="entry name" value="Peptidase_S1_PA"/>
</dbReference>
<dbReference type="PROSITE" id="PS00134">
    <property type="entry name" value="TRYPSIN_HIS"/>
    <property type="match status" value="1"/>
</dbReference>
<dbReference type="Ensembl" id="ENSNFUT00015042252.1">
    <property type="protein sequence ID" value="ENSNFUP00015040476.1"/>
    <property type="gene ID" value="ENSNFUG00015019436.1"/>
</dbReference>
<dbReference type="GO" id="GO:0006508">
    <property type="term" value="P:proteolysis"/>
    <property type="evidence" value="ECO:0007669"/>
    <property type="project" value="UniProtKB-KW"/>
</dbReference>
<keyword evidence="2 8" id="KW-0645">Protease</keyword>
<dbReference type="InterPro" id="IPR043504">
    <property type="entry name" value="Peptidase_S1_PA_chymotrypsin"/>
</dbReference>
<dbReference type="InterPro" id="IPR001254">
    <property type="entry name" value="Trypsin_dom"/>
</dbReference>
<evidence type="ECO:0000256" key="9">
    <source>
        <dbReference type="SAM" id="SignalP"/>
    </source>
</evidence>
<dbReference type="InterPro" id="IPR001314">
    <property type="entry name" value="Peptidase_S1A"/>
</dbReference>
<evidence type="ECO:0000313" key="11">
    <source>
        <dbReference type="Ensembl" id="ENSNFUP00015040476.1"/>
    </source>
</evidence>
<evidence type="ECO:0000259" key="10">
    <source>
        <dbReference type="PROSITE" id="PS50240"/>
    </source>
</evidence>
<dbReference type="EC" id="3.4.21.4" evidence="7"/>
<evidence type="ECO:0000256" key="3">
    <source>
        <dbReference type="ARBA" id="ARBA00022801"/>
    </source>
</evidence>
<evidence type="ECO:0000256" key="4">
    <source>
        <dbReference type="ARBA" id="ARBA00022825"/>
    </source>
</evidence>
<sequence length="264" mass="29020">MMKLAASCHFLLLLLHVVELTGDNTDRIIGGYVVPSHSIKYQASLLFSNSLYCGGILIQPQWVMSAAHCWKPSYLVKVVLGDQNLMSSDGYEQIFNVLFIIKHPDYNLWMLDNDIMLLKLDRPATINAAVDVAVLPDVDAPPLPNLSTCTVSGWGVTWVFGYTLSSDLMAVDVVYFADCWQFYYFRATSNMICAGSYNGGKDSCQGDSGGPLVCNGKLEGIVSWGIGCGYSFYPGVYTKSLEDAIDTMFPSGWLGVLRLSMTSH</sequence>
<keyword evidence="3 8" id="KW-0378">Hydrolase</keyword>
<gene>
    <name evidence="11" type="primary">LOC107385555</name>
</gene>
<accession>A0A8C6VU60</accession>
<feature type="domain" description="Peptidase S1" evidence="10">
    <location>
        <begin position="28"/>
        <end position="254"/>
    </location>
</feature>
<dbReference type="InterPro" id="IPR018114">
    <property type="entry name" value="TRYPSIN_HIS"/>
</dbReference>
<keyword evidence="12" id="KW-1185">Reference proteome</keyword>
<reference evidence="11" key="2">
    <citation type="submission" date="2025-08" db="UniProtKB">
        <authorList>
            <consortium name="Ensembl"/>
        </authorList>
    </citation>
    <scope>IDENTIFICATION</scope>
</reference>
<dbReference type="AlphaFoldDB" id="A0A8C6VU60"/>
<dbReference type="Gene3D" id="2.40.10.10">
    <property type="entry name" value="Trypsin-like serine proteases"/>
    <property type="match status" value="2"/>
</dbReference>
<evidence type="ECO:0000256" key="5">
    <source>
        <dbReference type="ARBA" id="ARBA00023157"/>
    </source>
</evidence>
<comment type="catalytic activity">
    <reaction evidence="6">
        <text>Preferential cleavage: Arg-|-Xaa, Lys-|-Xaa.</text>
        <dbReference type="EC" id="3.4.21.4"/>
    </reaction>
</comment>
<dbReference type="InterPro" id="IPR050127">
    <property type="entry name" value="Serine_Proteases_S1"/>
</dbReference>
<name>A0A8C6VU60_NOTFU</name>
<keyword evidence="5" id="KW-1015">Disulfide bond</keyword>
<organism evidence="11 12">
    <name type="scientific">Nothobranchius furzeri</name>
    <name type="common">Turquoise killifish</name>
    <dbReference type="NCBI Taxonomy" id="105023"/>
    <lineage>
        <taxon>Eukaryota</taxon>
        <taxon>Metazoa</taxon>
        <taxon>Chordata</taxon>
        <taxon>Craniata</taxon>
        <taxon>Vertebrata</taxon>
        <taxon>Euteleostomi</taxon>
        <taxon>Actinopterygii</taxon>
        <taxon>Neopterygii</taxon>
        <taxon>Teleostei</taxon>
        <taxon>Neoteleostei</taxon>
        <taxon>Acanthomorphata</taxon>
        <taxon>Ovalentaria</taxon>
        <taxon>Atherinomorphae</taxon>
        <taxon>Cyprinodontiformes</taxon>
        <taxon>Nothobranchiidae</taxon>
        <taxon>Nothobranchius</taxon>
    </lineage>
</organism>
<dbReference type="FunFam" id="2.40.10.10:FF:000221">
    <property type="entry name" value="Si:dkey-33m11.8"/>
    <property type="match status" value="1"/>
</dbReference>
<dbReference type="Pfam" id="PF00089">
    <property type="entry name" value="Trypsin"/>
    <property type="match status" value="1"/>
</dbReference>
<evidence type="ECO:0000256" key="1">
    <source>
        <dbReference type="ARBA" id="ARBA00004239"/>
    </source>
</evidence>
<evidence type="ECO:0000256" key="6">
    <source>
        <dbReference type="ARBA" id="ARBA00036320"/>
    </source>
</evidence>
<dbReference type="PANTHER" id="PTHR24264:SF58">
    <property type="entry name" value="SI:DKEY-33M11.8-RELATED"/>
    <property type="match status" value="1"/>
</dbReference>
<feature type="chain" id="PRO_5034344058" description="trypsin" evidence="9">
    <location>
        <begin position="21"/>
        <end position="264"/>
    </location>
</feature>
<evidence type="ECO:0000256" key="2">
    <source>
        <dbReference type="ARBA" id="ARBA00022670"/>
    </source>
</evidence>
<dbReference type="GO" id="GO:0005615">
    <property type="term" value="C:extracellular space"/>
    <property type="evidence" value="ECO:0007669"/>
    <property type="project" value="TreeGrafter"/>
</dbReference>
<dbReference type="SUPFAM" id="SSF50494">
    <property type="entry name" value="Trypsin-like serine proteases"/>
    <property type="match status" value="1"/>
</dbReference>
<keyword evidence="9" id="KW-0732">Signal</keyword>
<dbReference type="GO" id="GO:0004252">
    <property type="term" value="F:serine-type endopeptidase activity"/>
    <property type="evidence" value="ECO:0007669"/>
    <property type="project" value="UniProtKB-EC"/>
</dbReference>
<evidence type="ECO:0000313" key="12">
    <source>
        <dbReference type="Proteomes" id="UP000694548"/>
    </source>
</evidence>
<evidence type="ECO:0000256" key="7">
    <source>
        <dbReference type="ARBA" id="ARBA00038868"/>
    </source>
</evidence>
<evidence type="ECO:0000256" key="8">
    <source>
        <dbReference type="RuleBase" id="RU363034"/>
    </source>
</evidence>
<dbReference type="PROSITE" id="PS00135">
    <property type="entry name" value="TRYPSIN_SER"/>
    <property type="match status" value="1"/>
</dbReference>
<dbReference type="SMART" id="SM00020">
    <property type="entry name" value="Tryp_SPc"/>
    <property type="match status" value="1"/>
</dbReference>
<dbReference type="InterPro" id="IPR033116">
    <property type="entry name" value="TRYPSIN_SER"/>
</dbReference>